<name>A0A0R2CMZ2_9LACO</name>
<dbReference type="NCBIfam" id="TIGR02433">
    <property type="entry name" value="lysidine_TilS_C"/>
    <property type="match status" value="1"/>
</dbReference>
<comment type="catalytic activity">
    <reaction evidence="7 8">
        <text>cytidine(34) in tRNA(Ile2) + L-lysine + ATP = lysidine(34) in tRNA(Ile2) + AMP + diphosphate + H(+)</text>
        <dbReference type="Rhea" id="RHEA:43744"/>
        <dbReference type="Rhea" id="RHEA-COMP:10625"/>
        <dbReference type="Rhea" id="RHEA-COMP:10670"/>
        <dbReference type="ChEBI" id="CHEBI:15378"/>
        <dbReference type="ChEBI" id="CHEBI:30616"/>
        <dbReference type="ChEBI" id="CHEBI:32551"/>
        <dbReference type="ChEBI" id="CHEBI:33019"/>
        <dbReference type="ChEBI" id="CHEBI:82748"/>
        <dbReference type="ChEBI" id="CHEBI:83665"/>
        <dbReference type="ChEBI" id="CHEBI:456215"/>
        <dbReference type="EC" id="6.3.4.19"/>
    </reaction>
</comment>
<comment type="similarity">
    <text evidence="8">Belongs to the tRNA(Ile)-lysidine synthase family.</text>
</comment>
<dbReference type="PANTHER" id="PTHR43033">
    <property type="entry name" value="TRNA(ILE)-LYSIDINE SYNTHASE-RELATED"/>
    <property type="match status" value="1"/>
</dbReference>
<dbReference type="GO" id="GO:0032267">
    <property type="term" value="F:tRNA(Ile)-lysidine synthase activity"/>
    <property type="evidence" value="ECO:0007669"/>
    <property type="project" value="UniProtKB-EC"/>
</dbReference>
<dbReference type="SMART" id="SM00977">
    <property type="entry name" value="TilS_C"/>
    <property type="match status" value="1"/>
</dbReference>
<evidence type="ECO:0000313" key="11">
    <source>
        <dbReference type="Proteomes" id="UP000051131"/>
    </source>
</evidence>
<evidence type="ECO:0000256" key="2">
    <source>
        <dbReference type="ARBA" id="ARBA00022490"/>
    </source>
</evidence>
<dbReference type="InterPro" id="IPR014729">
    <property type="entry name" value="Rossmann-like_a/b/a_fold"/>
</dbReference>
<dbReference type="InterPro" id="IPR012795">
    <property type="entry name" value="tRNA_Ile_lys_synt_N"/>
</dbReference>
<proteinExistence type="inferred from homology"/>
<gene>
    <name evidence="8" type="primary">tilS</name>
    <name evidence="10" type="ORF">FC80_GL000062</name>
</gene>
<keyword evidence="4 8" id="KW-0819">tRNA processing</keyword>
<comment type="caution">
    <text evidence="8">Lacks conserved residue(s) required for the propagation of feature annotation.</text>
</comment>
<dbReference type="SUPFAM" id="SSF52402">
    <property type="entry name" value="Adenine nucleotide alpha hydrolases-like"/>
    <property type="match status" value="1"/>
</dbReference>
<keyword evidence="2 8" id="KW-0963">Cytoplasm</keyword>
<dbReference type="Pfam" id="PF01171">
    <property type="entry name" value="ATP_bind_3"/>
    <property type="match status" value="1"/>
</dbReference>
<feature type="domain" description="Lysidine-tRNA(Ile) synthetase C-terminal" evidence="9">
    <location>
        <begin position="373"/>
        <end position="445"/>
    </location>
</feature>
<dbReference type="SUPFAM" id="SSF56037">
    <property type="entry name" value="PheT/TilS domain"/>
    <property type="match status" value="1"/>
</dbReference>
<reference evidence="10 11" key="1">
    <citation type="journal article" date="2015" name="Genome Announc.">
        <title>Expanding the biotechnology potential of lactobacilli through comparative genomics of 213 strains and associated genera.</title>
        <authorList>
            <person name="Sun Z."/>
            <person name="Harris H.M."/>
            <person name="McCann A."/>
            <person name="Guo C."/>
            <person name="Argimon S."/>
            <person name="Zhang W."/>
            <person name="Yang X."/>
            <person name="Jeffery I.B."/>
            <person name="Cooney J.C."/>
            <person name="Kagawa T.F."/>
            <person name="Liu W."/>
            <person name="Song Y."/>
            <person name="Salvetti E."/>
            <person name="Wrobel A."/>
            <person name="Rasinkangas P."/>
            <person name="Parkhill J."/>
            <person name="Rea M.C."/>
            <person name="O'Sullivan O."/>
            <person name="Ritari J."/>
            <person name="Douillard F.P."/>
            <person name="Paul Ross R."/>
            <person name="Yang R."/>
            <person name="Briner A.E."/>
            <person name="Felis G.E."/>
            <person name="de Vos W.M."/>
            <person name="Barrangou R."/>
            <person name="Klaenhammer T.R."/>
            <person name="Caufield P.W."/>
            <person name="Cui Y."/>
            <person name="Zhang H."/>
            <person name="O'Toole P.W."/>
        </authorList>
    </citation>
    <scope>NUCLEOTIDE SEQUENCE [LARGE SCALE GENOMIC DNA]</scope>
    <source>
        <strain evidence="10 11">DSM 21116</strain>
    </source>
</reference>
<evidence type="ECO:0000256" key="3">
    <source>
        <dbReference type="ARBA" id="ARBA00022598"/>
    </source>
</evidence>
<keyword evidence="3 8" id="KW-0436">Ligase</keyword>
<dbReference type="CDD" id="cd01992">
    <property type="entry name" value="TilS_N"/>
    <property type="match status" value="1"/>
</dbReference>
<dbReference type="STRING" id="1423729.FC80_GL000062"/>
<dbReference type="EC" id="6.3.4.19" evidence="8"/>
<dbReference type="InterPro" id="IPR012796">
    <property type="entry name" value="Lysidine-tRNA-synth_C"/>
</dbReference>
<keyword evidence="6" id="KW-0067">ATP-binding</keyword>
<comment type="caution">
    <text evidence="10">The sequence shown here is derived from an EMBL/GenBank/DDBJ whole genome shotgun (WGS) entry which is preliminary data.</text>
</comment>
<evidence type="ECO:0000256" key="8">
    <source>
        <dbReference type="HAMAP-Rule" id="MF_01161"/>
    </source>
</evidence>
<evidence type="ECO:0000256" key="7">
    <source>
        <dbReference type="ARBA" id="ARBA00048539"/>
    </source>
</evidence>
<dbReference type="EMBL" id="AYZE01000001">
    <property type="protein sequence ID" value="KRM92973.1"/>
    <property type="molecule type" value="Genomic_DNA"/>
</dbReference>
<keyword evidence="5" id="KW-0547">Nucleotide-binding</keyword>
<dbReference type="InterPro" id="IPR011063">
    <property type="entry name" value="TilS/TtcA_N"/>
</dbReference>
<dbReference type="HAMAP" id="MF_01161">
    <property type="entry name" value="tRNA_Ile_lys_synt"/>
    <property type="match status" value="1"/>
</dbReference>
<evidence type="ECO:0000256" key="5">
    <source>
        <dbReference type="ARBA" id="ARBA00022741"/>
    </source>
</evidence>
<organism evidence="10 11">
    <name type="scientific">Liquorilactobacillus cacaonum DSM 21116</name>
    <dbReference type="NCBI Taxonomy" id="1423729"/>
    <lineage>
        <taxon>Bacteria</taxon>
        <taxon>Bacillati</taxon>
        <taxon>Bacillota</taxon>
        <taxon>Bacilli</taxon>
        <taxon>Lactobacillales</taxon>
        <taxon>Lactobacillaceae</taxon>
        <taxon>Liquorilactobacillus</taxon>
    </lineage>
</organism>
<evidence type="ECO:0000313" key="10">
    <source>
        <dbReference type="EMBL" id="KRM92973.1"/>
    </source>
</evidence>
<dbReference type="GO" id="GO:0005737">
    <property type="term" value="C:cytoplasm"/>
    <property type="evidence" value="ECO:0007669"/>
    <property type="project" value="UniProtKB-SubCell"/>
</dbReference>
<dbReference type="AlphaFoldDB" id="A0A0R2CMZ2"/>
<comment type="subcellular location">
    <subcellularLocation>
        <location evidence="1 8">Cytoplasm</location>
    </subcellularLocation>
</comment>
<dbReference type="Pfam" id="PF11734">
    <property type="entry name" value="TilS_C"/>
    <property type="match status" value="1"/>
</dbReference>
<dbReference type="NCBIfam" id="TIGR02432">
    <property type="entry name" value="lysidine_TilS_N"/>
    <property type="match status" value="1"/>
</dbReference>
<dbReference type="Proteomes" id="UP000051131">
    <property type="component" value="Unassembled WGS sequence"/>
</dbReference>
<keyword evidence="11" id="KW-1185">Reference proteome</keyword>
<evidence type="ECO:0000259" key="9">
    <source>
        <dbReference type="SMART" id="SM00977"/>
    </source>
</evidence>
<dbReference type="InterPro" id="IPR012094">
    <property type="entry name" value="tRNA_Ile_lys_synt"/>
</dbReference>
<dbReference type="PATRIC" id="fig|1423729.3.peg.64"/>
<protein>
    <recommendedName>
        <fullName evidence="8">tRNA(Ile)-lysidine synthase</fullName>
        <ecNumber evidence="8">6.3.4.19</ecNumber>
    </recommendedName>
    <alternativeName>
        <fullName evidence="8">tRNA(Ile)-2-lysyl-cytidine synthase</fullName>
    </alternativeName>
    <alternativeName>
        <fullName evidence="8">tRNA(Ile)-lysidine synthetase</fullName>
    </alternativeName>
</protein>
<comment type="function">
    <text evidence="8">Ligates lysine onto the cytidine present at position 34 of the AUA codon-specific tRNA(Ile) that contains the anticodon CAU, in an ATP-dependent manner. Cytidine is converted to lysidine, thus changing the amino acid specificity of the tRNA from methionine to isoleucine.</text>
</comment>
<accession>A0A0R2CMZ2</accession>
<evidence type="ECO:0000256" key="1">
    <source>
        <dbReference type="ARBA" id="ARBA00004496"/>
    </source>
</evidence>
<dbReference type="Gene3D" id="3.40.50.620">
    <property type="entry name" value="HUPs"/>
    <property type="match status" value="1"/>
</dbReference>
<dbReference type="RefSeq" id="WP_057828156.1">
    <property type="nucleotide sequence ID" value="NZ_AYZE01000001.1"/>
</dbReference>
<evidence type="ECO:0000256" key="6">
    <source>
        <dbReference type="ARBA" id="ARBA00022840"/>
    </source>
</evidence>
<evidence type="ECO:0000256" key="4">
    <source>
        <dbReference type="ARBA" id="ARBA00022694"/>
    </source>
</evidence>
<dbReference type="OrthoDB" id="9807403at2"/>
<dbReference type="GO" id="GO:0005524">
    <property type="term" value="F:ATP binding"/>
    <property type="evidence" value="ECO:0007669"/>
    <property type="project" value="UniProtKB-KW"/>
</dbReference>
<sequence>MRDIKKLFVENFKKDCPSQRVLVAVSTGVDSMVLLHLLCSLPENIRPDIDVAYVDHKLRIESSEETSYIIDFCKKEHLKLHMCEWSIGLHPSKGTEEAARKFRYDFFSKIMNDFKIDILLTAHHADDQAETFLMKLIRGGNIRQLQGIKRIRNFTSGSLVRLLLPFSKKEIQRYAQNENIIYFEDITNSEDTYFRNRVRHQLVPKMKKENSKFLQHISLYEEQLTLLLDATDEQAENYLKIIKNDEKLFSIKKWLELSANWRYFVLKKVLEKELSELSEKKLHQVEQFLTNKNKPQGFIKLEFNIFLTKNYDFFYFENKKKQDVKSQINYQLELNCWKVLNDKESIGVFECFKQDVLENDDFFCFSNLALMPLMVRHREVGDKIHTEVGTQKVKKILIDKKVSKEVRNKIWIVTTKENHILWIPGIRKSDLSERLVNDKMQYMIIFRNKV</sequence>
<dbReference type="PANTHER" id="PTHR43033:SF1">
    <property type="entry name" value="TRNA(ILE)-LYSIDINE SYNTHASE-RELATED"/>
    <property type="match status" value="1"/>
</dbReference>
<dbReference type="GO" id="GO:0006400">
    <property type="term" value="P:tRNA modification"/>
    <property type="evidence" value="ECO:0007669"/>
    <property type="project" value="UniProtKB-UniRule"/>
</dbReference>